<organism evidence="1 2">
    <name type="scientific">Camellia lanceoleosa</name>
    <dbReference type="NCBI Taxonomy" id="1840588"/>
    <lineage>
        <taxon>Eukaryota</taxon>
        <taxon>Viridiplantae</taxon>
        <taxon>Streptophyta</taxon>
        <taxon>Embryophyta</taxon>
        <taxon>Tracheophyta</taxon>
        <taxon>Spermatophyta</taxon>
        <taxon>Magnoliopsida</taxon>
        <taxon>eudicotyledons</taxon>
        <taxon>Gunneridae</taxon>
        <taxon>Pentapetalae</taxon>
        <taxon>asterids</taxon>
        <taxon>Ericales</taxon>
        <taxon>Theaceae</taxon>
        <taxon>Camellia</taxon>
    </lineage>
</organism>
<dbReference type="EMBL" id="CM045760">
    <property type="protein sequence ID" value="KAI8027361.1"/>
    <property type="molecule type" value="Genomic_DNA"/>
</dbReference>
<reference evidence="1 2" key="1">
    <citation type="journal article" date="2022" name="Plant J.">
        <title>Chromosome-level genome of Camellia lanceoleosa provides a valuable resource for understanding genome evolution and self-incompatibility.</title>
        <authorList>
            <person name="Gong W."/>
            <person name="Xiao S."/>
            <person name="Wang L."/>
            <person name="Liao Z."/>
            <person name="Chang Y."/>
            <person name="Mo W."/>
            <person name="Hu G."/>
            <person name="Li W."/>
            <person name="Zhao G."/>
            <person name="Zhu H."/>
            <person name="Hu X."/>
            <person name="Ji K."/>
            <person name="Xiang X."/>
            <person name="Song Q."/>
            <person name="Yuan D."/>
            <person name="Jin S."/>
            <person name="Zhang L."/>
        </authorList>
    </citation>
    <scope>NUCLEOTIDE SEQUENCE [LARGE SCALE GENOMIC DNA]</scope>
    <source>
        <strain evidence="1">SQ_2022a</strain>
    </source>
</reference>
<protein>
    <submittedName>
        <fullName evidence="1">Uncharacterized protein</fullName>
    </submittedName>
</protein>
<keyword evidence="2" id="KW-1185">Reference proteome</keyword>
<dbReference type="Proteomes" id="UP001060215">
    <property type="component" value="Chromosome 3"/>
</dbReference>
<comment type="caution">
    <text evidence="1">The sequence shown here is derived from an EMBL/GenBank/DDBJ whole genome shotgun (WGS) entry which is preliminary data.</text>
</comment>
<sequence>MQPNLRLQALMFVVVSLALSKCGATTVGKIVKHMLLLGKLWCCCCWERIELFEGFNPCLPGNKLFKACEFTTYSQPLLKLRGMQIFM</sequence>
<proteinExistence type="predicted"/>
<evidence type="ECO:0000313" key="2">
    <source>
        <dbReference type="Proteomes" id="UP001060215"/>
    </source>
</evidence>
<name>A0ACC0IPN6_9ERIC</name>
<gene>
    <name evidence="1" type="ORF">LOK49_LG02G01654</name>
</gene>
<accession>A0ACC0IPN6</accession>
<evidence type="ECO:0000313" key="1">
    <source>
        <dbReference type="EMBL" id="KAI8027361.1"/>
    </source>
</evidence>